<sequence length="119" mass="13494">MLHCHGVDIGSGSTFSSDIHPSKMEINALFDKRKQTIYVHPEELPASEPFLWVKCCICILMGCYQVINAPVRIYYLRSELKGSLQNRFHLKIGISSELAFDMLFLALSARGSHGRRPVR</sequence>
<reference evidence="1" key="3">
    <citation type="submission" date="2025-09" db="UniProtKB">
        <authorList>
            <consortium name="Ensembl"/>
        </authorList>
    </citation>
    <scope>IDENTIFICATION</scope>
</reference>
<reference evidence="1 2" key="1">
    <citation type="submission" date="2019-05" db="EMBL/GenBank/DDBJ databases">
        <title>A Chromosome-scale Meerkat (S. suricatta) Genome Assembly.</title>
        <authorList>
            <person name="Dudchenko O."/>
            <person name="Lieberman Aiden E."/>
            <person name="Tung J."/>
            <person name="Barreiro L.B."/>
            <person name="Clutton-Brock T.H."/>
        </authorList>
    </citation>
    <scope>NUCLEOTIDE SEQUENCE [LARGE SCALE GENOMIC DNA]</scope>
</reference>
<accession>A0A673VGE3</accession>
<dbReference type="AlphaFoldDB" id="A0A673VGE3"/>
<organism evidence="1 2">
    <name type="scientific">Suricata suricatta</name>
    <name type="common">Meerkat</name>
    <dbReference type="NCBI Taxonomy" id="37032"/>
    <lineage>
        <taxon>Eukaryota</taxon>
        <taxon>Metazoa</taxon>
        <taxon>Chordata</taxon>
        <taxon>Craniata</taxon>
        <taxon>Vertebrata</taxon>
        <taxon>Euteleostomi</taxon>
        <taxon>Mammalia</taxon>
        <taxon>Eutheria</taxon>
        <taxon>Laurasiatheria</taxon>
        <taxon>Carnivora</taxon>
        <taxon>Feliformia</taxon>
        <taxon>Herpestidae</taxon>
        <taxon>Suricata</taxon>
    </lineage>
</organism>
<keyword evidence="2" id="KW-1185">Reference proteome</keyword>
<dbReference type="OMA" id="KMEINAQ"/>
<dbReference type="Ensembl" id="ENSSSUT00005037070.1">
    <property type="protein sequence ID" value="ENSSSUP00005032500.1"/>
    <property type="gene ID" value="ENSSSUG00005020945.1"/>
</dbReference>
<evidence type="ECO:0000313" key="1">
    <source>
        <dbReference type="Ensembl" id="ENSSSUP00005032500.1"/>
    </source>
</evidence>
<evidence type="ECO:0000313" key="2">
    <source>
        <dbReference type="Proteomes" id="UP000472268"/>
    </source>
</evidence>
<reference evidence="1" key="2">
    <citation type="submission" date="2025-08" db="UniProtKB">
        <authorList>
            <consortium name="Ensembl"/>
        </authorList>
    </citation>
    <scope>IDENTIFICATION</scope>
</reference>
<proteinExistence type="predicted"/>
<name>A0A673VGE3_SURSU</name>
<dbReference type="Proteomes" id="UP000472268">
    <property type="component" value="Chromosome 15"/>
</dbReference>
<protein>
    <submittedName>
        <fullName evidence="1">Uncharacterized protein</fullName>
    </submittedName>
</protein>